<dbReference type="KEGG" id="bmur:ABE28_012580"/>
<dbReference type="Gene3D" id="3.40.50.2000">
    <property type="entry name" value="Glycogen Phosphorylase B"/>
    <property type="match status" value="2"/>
</dbReference>
<evidence type="ECO:0000259" key="2">
    <source>
        <dbReference type="Pfam" id="PF13439"/>
    </source>
</evidence>
<accession>A0A1B3XPP1</accession>
<keyword evidence="4" id="KW-1185">Reference proteome</keyword>
<dbReference type="InterPro" id="IPR001296">
    <property type="entry name" value="Glyco_trans_1"/>
</dbReference>
<evidence type="ECO:0000313" key="4">
    <source>
        <dbReference type="Proteomes" id="UP000077926"/>
    </source>
</evidence>
<dbReference type="OrthoDB" id="9815550at2"/>
<dbReference type="Pfam" id="PF00534">
    <property type="entry name" value="Glycos_transf_1"/>
    <property type="match status" value="1"/>
</dbReference>
<sequence length="409" mass="46998">MKILLATFWVTPHVGGVWNYMQQLKDKLEALGHEVDFLSYGENHEYVHIINENRRIDMNDLLSEEILQYMKQHNSPTHPDPIIHYYETRCDFFQLAADYLGLDKYDVIHTQDIFSTVCINRVRSKKTVHVATLHGCVAHELRSAYYSSKTNKQDIANLGREHFDRLEYDGATSADHTIVANEWMRDILTDEFHVPKEQLSVFHYGYDTEAFLKRVDEKTEIERPADKKVLIYTGRLSEFKGVHHLLGALSQLKKRRTDWVCWIVGDGPMEIELKNIRKALGLEDDVVFLGRRNDIPYLLSISDIFVLPTLMENQPLSVIEAQISGMAVIASDVGGIPEIIEHGITGVLSPVGDEQMLSIHIEYLLEHESYRKNLGVNAKTWGMNHWSADIAVQKVLGVYQHSLDKSRQK</sequence>
<dbReference type="PANTHER" id="PTHR45947">
    <property type="entry name" value="SULFOQUINOVOSYL TRANSFERASE SQD2"/>
    <property type="match status" value="1"/>
</dbReference>
<dbReference type="Pfam" id="PF13439">
    <property type="entry name" value="Glyco_transf_4"/>
    <property type="match status" value="1"/>
</dbReference>
<feature type="domain" description="Glycosyl transferase family 1" evidence="1">
    <location>
        <begin position="218"/>
        <end position="381"/>
    </location>
</feature>
<gene>
    <name evidence="3" type="ORF">ABE28_012580</name>
</gene>
<protein>
    <submittedName>
        <fullName evidence="3">Glycosyl transferase</fullName>
    </submittedName>
</protein>
<dbReference type="PANTHER" id="PTHR45947:SF3">
    <property type="entry name" value="SULFOQUINOVOSYL TRANSFERASE SQD2"/>
    <property type="match status" value="1"/>
</dbReference>
<dbReference type="GO" id="GO:0016757">
    <property type="term" value="F:glycosyltransferase activity"/>
    <property type="evidence" value="ECO:0007669"/>
    <property type="project" value="InterPro"/>
</dbReference>
<dbReference type="InterPro" id="IPR050194">
    <property type="entry name" value="Glycosyltransferase_grp1"/>
</dbReference>
<dbReference type="CDD" id="cd03801">
    <property type="entry name" value="GT4_PimA-like"/>
    <property type="match status" value="1"/>
</dbReference>
<organism evidence="3 4">
    <name type="scientific">Peribacillus muralis</name>
    <dbReference type="NCBI Taxonomy" id="264697"/>
    <lineage>
        <taxon>Bacteria</taxon>
        <taxon>Bacillati</taxon>
        <taxon>Bacillota</taxon>
        <taxon>Bacilli</taxon>
        <taxon>Bacillales</taxon>
        <taxon>Bacillaceae</taxon>
        <taxon>Peribacillus</taxon>
    </lineage>
</organism>
<keyword evidence="3" id="KW-0808">Transferase</keyword>
<reference evidence="3 4" key="1">
    <citation type="submission" date="2016-08" db="EMBL/GenBank/DDBJ databases">
        <title>Complete genome sequence of Bacillus muralis G25-68, a strain with toxicity to nematodes.</title>
        <authorList>
            <person name="Zheng Z."/>
        </authorList>
    </citation>
    <scope>NUCLEOTIDE SEQUENCE [LARGE SCALE GENOMIC DNA]</scope>
    <source>
        <strain evidence="3 4">G25-68</strain>
    </source>
</reference>
<evidence type="ECO:0000313" key="3">
    <source>
        <dbReference type="EMBL" id="AOH55187.1"/>
    </source>
</evidence>
<feature type="domain" description="Glycosyltransferase subfamily 4-like N-terminal" evidence="2">
    <location>
        <begin position="14"/>
        <end position="209"/>
    </location>
</feature>
<evidence type="ECO:0000259" key="1">
    <source>
        <dbReference type="Pfam" id="PF00534"/>
    </source>
</evidence>
<dbReference type="RefSeq" id="WP_064464780.1">
    <property type="nucleotide sequence ID" value="NZ_CP017080.1"/>
</dbReference>
<name>A0A1B3XPP1_9BACI</name>
<proteinExistence type="predicted"/>
<dbReference type="Proteomes" id="UP000077926">
    <property type="component" value="Chromosome"/>
</dbReference>
<dbReference type="AlphaFoldDB" id="A0A1B3XPP1"/>
<dbReference type="EMBL" id="CP017080">
    <property type="protein sequence ID" value="AOH55187.1"/>
    <property type="molecule type" value="Genomic_DNA"/>
</dbReference>
<dbReference type="InterPro" id="IPR028098">
    <property type="entry name" value="Glyco_trans_4-like_N"/>
</dbReference>
<dbReference type="STRING" id="264697.ABE28_012580"/>
<dbReference type="SUPFAM" id="SSF53756">
    <property type="entry name" value="UDP-Glycosyltransferase/glycogen phosphorylase"/>
    <property type="match status" value="1"/>
</dbReference>